<feature type="compositionally biased region" description="Low complexity" evidence="1">
    <location>
        <begin position="1245"/>
        <end position="1254"/>
    </location>
</feature>
<dbReference type="Proteomes" id="UP000030765">
    <property type="component" value="Unassembled WGS sequence"/>
</dbReference>
<feature type="region of interest" description="Disordered" evidence="1">
    <location>
        <begin position="1217"/>
        <end position="1254"/>
    </location>
</feature>
<dbReference type="OMA" id="MRHINEL"/>
<dbReference type="EMBL" id="KE525423">
    <property type="protein sequence ID" value="KFB53850.1"/>
    <property type="molecule type" value="Genomic_DNA"/>
</dbReference>
<proteinExistence type="predicted"/>
<name>A0A084WUF6_ANOSI</name>
<reference evidence="3 5" key="1">
    <citation type="journal article" date="2014" name="BMC Genomics">
        <title>Genome sequence of Anopheles sinensis provides insight into genetics basis of mosquito competence for malaria parasites.</title>
        <authorList>
            <person name="Zhou D."/>
            <person name="Zhang D."/>
            <person name="Ding G."/>
            <person name="Shi L."/>
            <person name="Hou Q."/>
            <person name="Ye Y."/>
            <person name="Xu Y."/>
            <person name="Zhou H."/>
            <person name="Xiong C."/>
            <person name="Li S."/>
            <person name="Yu J."/>
            <person name="Hong S."/>
            <person name="Yu X."/>
            <person name="Zou P."/>
            <person name="Chen C."/>
            <person name="Chang X."/>
            <person name="Wang W."/>
            <person name="Lv Y."/>
            <person name="Sun Y."/>
            <person name="Ma L."/>
            <person name="Shen B."/>
            <person name="Zhu C."/>
        </authorList>
    </citation>
    <scope>NUCLEOTIDE SEQUENCE [LARGE SCALE GENOMIC DNA]</scope>
</reference>
<sequence>MKRLNATIIEGPSQPKVTLGETAPQRKQCDPQYCAHGCICDVMSRWDTGVIVSTLRKQHCRRIDCIFGCKCGYEQKQAVNYTKKAVTSEDKSALFNADMKHLHEEVTERLAKEERQFTSTVIVTGDAAVVVPNSESETRRQKKMPAKFNDYYDDQSVQCLLKGGTAVEPTSSVTSEPPANVKPLTPAERMRHAHVVLNRIPELANLEPWCMVHELYRCFCGGTATQGKPFSFTEDNYIALSSSKVSAAGEAPSGVSPKAVNGTQPPVTASRMMKAVTPTLASSKTTNHNNNNDKVQTLDDYPPEVLYDTRRKRLYSFEKPYTEPEQKRDGTAGGGRMSRVSSTNSSGVGTFNAPLPRRRERDSSEESYRPPSEKKPAKAKKAKFATEGGRRASVAIRRRDSVVASRLTLPKRRASIAAREKASFFAHEDEEELLSPPPPPPPAAVPVKAVRRSEPSTVAPKTTPPADVQYTVVSQPTKNSTGGKAGISNIIIKRIPQVPSFQPSTATSSERKSAPTAGSSGSNKPAVPAKTVEKESPWVVGGKERPFRMTACDLRRIVKHEHASVAKAKNANGEGEQRRSGMEFCYIDLIDSEENIDRGVQLHLNNLTDGTKKLVICGNKRTYVENAEFQDGKPPARYIPYNDRTTFIVQIPQVQQSHAIPEAPKRSPSVARSMQTNRPSPAVAATSTSSSTSSGTSTPLTESAQYKQAMDQTDRELVNLMRHINELIRKEKLSMTFPAKHGIMYICRWKVFLRAFVLSQIDALDVVLKSGVELTLVSGDVEQSSWRMPSATSARRSSCTSFGNSSSSSAAEEPKRRPSLLLQMLIQRVDNVKTNQLALVLYGSDTYWHFCGFIKTGPGRPYLSNDNIPLEPSTQATEIVRARLREYYRMSMAAAATTTTSKPTQGAVAAQALPGKQVVHVRGTDGFDASPPEVSNLEIVKRGKPCTVYLERLLTEISRSRSPRNSFYPRWMSITIAQDFSHLLIPSLNCKVTYGRLLIAIKKANTVHQPIILPFPEVPIVAGGGGDGGKRPPPPRPSIFCLPKQEGMIFIGPFPEPAINLDVILCQEVDGQMYTREVYQRVKAINMAGKKRTQGSWLLTPRSEVVAANGAPSNQGGGIPIPPLLRQQSLLKRNVNQGLQQANTDCIVVLDDDEEEEAEHGNANGTRDEVDEVEESEPPVDNAFLSKATKQRHTTNATTVEIVKKAEDVVPRIPTHGLTISPVQRQVDGRRSSVSVSSESRRGSQNESESDQQQNLMRLVEKTIEQTKEQKRMYALLEKGILAPPSLPPQRMASVVADRTVVAIGNKRKSIDCSREELPVRAGSSQVKIIRRSEPMAGEDKPTTTTTATTSMPTRLPNRSNPVRISLPNPTFSGQGQSSKVQQQTFAKPMAQTTASNGGKSLPIANGLRNSTPTGALGKVSPALGNGTLLTVKPLEKLLTPTNGNASGEVEEEEEDVVCLDDDDDEDDDDSPSTITTSQSKSLPATESAGDNALSTISEEHMALVTRKLCENDSKTSKAYRYNAETRVLTMKRSLINKIAEQEPDQMRAIIAALDSSRVGNATLTVTKKVTATATVAQEATIPTSTTTETASVAATSPKATLSVTKTTPKTAPTSVSMISPKASSTTATATTTTTTTTTTTAMAPPVATTSVTRRASITPSAQQTASAPVATTSRRMSLPRTKVVPRVPATPSPWAPGGQTQTSANGAHSSSGAGRPPKPPYVILTPAMEAARLKNPHRRGVLESKIPKLGLVEVVRLEHEVIVLVKELTGGGQHIAVVNLEEAVTLLNKFIQWNTYTFKPYNLAIQWEFKERSSPLAPHEDLTKIINQRCVVTRYGLIDTSKAEQMKQVQTSLPALYEELLVTALAMQSIPKKKYEEQRCYEDVNKVFDQSAVFIKELRQTNSALVVEKKELQTRVEENRKKLKRLSRGLPAGRHNEAPAISRTSSSPAQVISANNRESVIVIDDDD</sequence>
<dbReference type="EnsemblMetazoa" id="ASIC022289-RA">
    <property type="protein sequence ID" value="ASIC022289-PA"/>
    <property type="gene ID" value="ASIC022289"/>
</dbReference>
<dbReference type="PANTHER" id="PTHR48125">
    <property type="entry name" value="LP07818P1"/>
    <property type="match status" value="1"/>
</dbReference>
<feature type="compositionally biased region" description="Polar residues" evidence="1">
    <location>
        <begin position="1351"/>
        <end position="1362"/>
    </location>
</feature>
<feature type="compositionally biased region" description="Polar residues" evidence="1">
    <location>
        <begin position="1472"/>
        <end position="1485"/>
    </location>
</feature>
<evidence type="ECO:0000313" key="3">
    <source>
        <dbReference type="EMBL" id="KFB53850.1"/>
    </source>
</evidence>
<feature type="compositionally biased region" description="Polar residues" evidence="1">
    <location>
        <begin position="280"/>
        <end position="295"/>
    </location>
</feature>
<dbReference type="Pfam" id="PF16059">
    <property type="entry name" value="MGA_dom"/>
    <property type="match status" value="1"/>
</dbReference>
<reference evidence="4" key="2">
    <citation type="submission" date="2020-05" db="UniProtKB">
        <authorList>
            <consortium name="EnsemblMetazoa"/>
        </authorList>
    </citation>
    <scope>IDENTIFICATION</scope>
</reference>
<feature type="compositionally biased region" description="Low complexity" evidence="1">
    <location>
        <begin position="1704"/>
        <end position="1715"/>
    </location>
</feature>
<evidence type="ECO:0000313" key="4">
    <source>
        <dbReference type="EnsemblMetazoa" id="ASIC022289-PA"/>
    </source>
</evidence>
<feature type="compositionally biased region" description="Polar residues" evidence="1">
    <location>
        <begin position="1598"/>
        <end position="1618"/>
    </location>
</feature>
<gene>
    <name evidence="3" type="ORF">ZHAS_00022289</name>
</gene>
<evidence type="ECO:0000256" key="1">
    <source>
        <dbReference type="SAM" id="MobiDB-lite"/>
    </source>
</evidence>
<feature type="compositionally biased region" description="Low complexity" evidence="1">
    <location>
        <begin position="1584"/>
        <end position="1597"/>
    </location>
</feature>
<protein>
    <submittedName>
        <fullName evidence="3">AGAP010686-PA-like protein</fullName>
    </submittedName>
    <submittedName>
        <fullName evidence="4">DUF4801 domain-containing protein</fullName>
    </submittedName>
</protein>
<feature type="compositionally biased region" description="Low complexity" evidence="1">
    <location>
        <begin position="679"/>
        <end position="703"/>
    </location>
</feature>
<dbReference type="STRING" id="74873.A0A084WUF6"/>
<feature type="compositionally biased region" description="Polar residues" evidence="1">
    <location>
        <begin position="499"/>
        <end position="508"/>
    </location>
</feature>
<dbReference type="VEuPathDB" id="VectorBase:ASIS018077"/>
<feature type="region of interest" description="Disordered" evidence="1">
    <location>
        <begin position="1928"/>
        <end position="1950"/>
    </location>
</feature>
<keyword evidence="5" id="KW-1185">Reference proteome</keyword>
<dbReference type="VEuPathDB" id="VectorBase:ASIC022289"/>
<feature type="region of interest" description="Disordered" evidence="1">
    <location>
        <begin position="1439"/>
        <end position="1491"/>
    </location>
</feature>
<accession>A0A084WUF6</accession>
<dbReference type="OrthoDB" id="6119313at2759"/>
<dbReference type="PANTHER" id="PTHR48125:SF12">
    <property type="entry name" value="AT HOOK TRANSCRIPTION FACTOR FAMILY-RELATED"/>
    <property type="match status" value="1"/>
</dbReference>
<dbReference type="InterPro" id="IPR032060">
    <property type="entry name" value="MGA_dom"/>
</dbReference>
<feature type="compositionally biased region" description="Acidic residues" evidence="1">
    <location>
        <begin position="1169"/>
        <end position="1178"/>
    </location>
</feature>
<feature type="region of interest" description="Disordered" evidence="1">
    <location>
        <begin position="1154"/>
        <end position="1179"/>
    </location>
</feature>
<feature type="compositionally biased region" description="Basic and acidic residues" evidence="1">
    <location>
        <begin position="357"/>
        <end position="376"/>
    </location>
</feature>
<feature type="region of interest" description="Disordered" evidence="1">
    <location>
        <begin position="317"/>
        <end position="392"/>
    </location>
</feature>
<evidence type="ECO:0000259" key="2">
    <source>
        <dbReference type="Pfam" id="PF16059"/>
    </source>
</evidence>
<feature type="region of interest" description="Disordered" evidence="1">
    <location>
        <begin position="787"/>
        <end position="815"/>
    </location>
</feature>
<dbReference type="EMBL" id="ATLV01027083">
    <property type="status" value="NOT_ANNOTATED_CDS"/>
    <property type="molecule type" value="Genomic_DNA"/>
</dbReference>
<feature type="compositionally biased region" description="Low complexity" evidence="1">
    <location>
        <begin position="1623"/>
        <end position="1653"/>
    </location>
</feature>
<organism evidence="3">
    <name type="scientific">Anopheles sinensis</name>
    <name type="common">Mosquito</name>
    <dbReference type="NCBI Taxonomy" id="74873"/>
    <lineage>
        <taxon>Eukaryota</taxon>
        <taxon>Metazoa</taxon>
        <taxon>Ecdysozoa</taxon>
        <taxon>Arthropoda</taxon>
        <taxon>Hexapoda</taxon>
        <taxon>Insecta</taxon>
        <taxon>Pterygota</taxon>
        <taxon>Neoptera</taxon>
        <taxon>Endopterygota</taxon>
        <taxon>Diptera</taxon>
        <taxon>Nematocera</taxon>
        <taxon>Culicoidea</taxon>
        <taxon>Culicidae</taxon>
        <taxon>Anophelinae</taxon>
        <taxon>Anopheles</taxon>
    </lineage>
</organism>
<feature type="region of interest" description="Disordered" evidence="1">
    <location>
        <begin position="280"/>
        <end position="303"/>
    </location>
</feature>
<feature type="region of interest" description="Disordered" evidence="1">
    <location>
        <begin position="498"/>
        <end position="534"/>
    </location>
</feature>
<feature type="domain" description="MGA conserved" evidence="2">
    <location>
        <begin position="25"/>
        <end position="77"/>
    </location>
</feature>
<feature type="compositionally biased region" description="Acidic residues" evidence="1">
    <location>
        <begin position="1449"/>
        <end position="1471"/>
    </location>
</feature>
<feature type="region of interest" description="Disordered" evidence="1">
    <location>
        <begin position="1584"/>
        <end position="1721"/>
    </location>
</feature>
<feature type="compositionally biased region" description="Basic and acidic residues" evidence="1">
    <location>
        <begin position="320"/>
        <end position="330"/>
    </location>
</feature>
<feature type="compositionally biased region" description="Polar residues" evidence="1">
    <location>
        <begin position="1654"/>
        <end position="1676"/>
    </location>
</feature>
<evidence type="ECO:0000313" key="5">
    <source>
        <dbReference type="Proteomes" id="UP000030765"/>
    </source>
</evidence>
<feature type="compositionally biased region" description="Polar residues" evidence="1">
    <location>
        <begin position="339"/>
        <end position="349"/>
    </location>
</feature>
<feature type="region of interest" description="Disordered" evidence="1">
    <location>
        <begin position="654"/>
        <end position="703"/>
    </location>
</feature>
<feature type="compositionally biased region" description="Low complexity" evidence="1">
    <location>
        <begin position="790"/>
        <end position="809"/>
    </location>
</feature>
<feature type="region of interest" description="Disordered" evidence="1">
    <location>
        <begin position="1335"/>
        <end position="1362"/>
    </location>
</feature>